<dbReference type="PANTHER" id="PTHR36173:SF2">
    <property type="entry name" value="RIBONUCLEASE VAPC16"/>
    <property type="match status" value="1"/>
</dbReference>
<feature type="domain" description="PIN" evidence="1">
    <location>
        <begin position="3"/>
        <end position="124"/>
    </location>
</feature>
<dbReference type="InterPro" id="IPR002716">
    <property type="entry name" value="PIN_dom"/>
</dbReference>
<dbReference type="CDD" id="cd09872">
    <property type="entry name" value="PIN_Sll0205-like"/>
    <property type="match status" value="1"/>
</dbReference>
<dbReference type="InterPro" id="IPR029060">
    <property type="entry name" value="PIN-like_dom_sf"/>
</dbReference>
<reference evidence="2" key="1">
    <citation type="submission" date="2017-02" db="EMBL/GenBank/DDBJ databases">
        <authorList>
            <person name="Regsiter A."/>
            <person name="William W."/>
        </authorList>
    </citation>
    <scope>NUCLEOTIDE SEQUENCE</scope>
    <source>
        <strain evidence="2">BdmA 4</strain>
    </source>
</reference>
<dbReference type="PANTHER" id="PTHR36173">
    <property type="entry name" value="RIBONUCLEASE VAPC16-RELATED"/>
    <property type="match status" value="1"/>
</dbReference>
<proteinExistence type="predicted"/>
<dbReference type="Gene3D" id="3.40.50.1010">
    <property type="entry name" value="5'-nuclease"/>
    <property type="match status" value="1"/>
</dbReference>
<dbReference type="InterPro" id="IPR041705">
    <property type="entry name" value="PIN_Sll0205"/>
</dbReference>
<sequence length="133" mass="15720">MNYLLDTHTFLWSLGQSSSLPERVLKELRNPKNEVYVSAVTFWEISIKTRINKLDLEGIPFHDLILLAKKIDFQCIDLTSEEANSYVDLKEDTRNDPFDRILIWQCICRNLTMISKDSAFERFKDYGLKLLWE</sequence>
<dbReference type="AlphaFoldDB" id="A0A3P3XQY8"/>
<gene>
    <name evidence="2" type="ORF">SPIRO4BDMA_50210</name>
</gene>
<evidence type="ECO:0000313" key="2">
    <source>
        <dbReference type="EMBL" id="SLM18695.1"/>
    </source>
</evidence>
<protein>
    <submittedName>
        <fullName evidence="2">PilT protein domain protein</fullName>
    </submittedName>
</protein>
<dbReference type="SUPFAM" id="SSF88723">
    <property type="entry name" value="PIN domain-like"/>
    <property type="match status" value="1"/>
</dbReference>
<organism evidence="2">
    <name type="scientific">uncultured spirochete</name>
    <dbReference type="NCBI Taxonomy" id="156406"/>
    <lineage>
        <taxon>Bacteria</taxon>
        <taxon>Pseudomonadati</taxon>
        <taxon>Spirochaetota</taxon>
        <taxon>Spirochaetia</taxon>
        <taxon>Spirochaetales</taxon>
        <taxon>environmental samples</taxon>
    </lineage>
</organism>
<dbReference type="InterPro" id="IPR052919">
    <property type="entry name" value="TA_system_RNase"/>
</dbReference>
<dbReference type="EMBL" id="FWDO01000005">
    <property type="protein sequence ID" value="SLM18695.1"/>
    <property type="molecule type" value="Genomic_DNA"/>
</dbReference>
<accession>A0A3P3XQY8</accession>
<evidence type="ECO:0000259" key="1">
    <source>
        <dbReference type="Pfam" id="PF01850"/>
    </source>
</evidence>
<dbReference type="Pfam" id="PF01850">
    <property type="entry name" value="PIN"/>
    <property type="match status" value="1"/>
</dbReference>
<name>A0A3P3XQY8_9SPIR</name>